<accession>A0A068UGT3</accession>
<dbReference type="STRING" id="49390.A0A068UGT3"/>
<evidence type="ECO:0008006" key="5">
    <source>
        <dbReference type="Google" id="ProtNLM"/>
    </source>
</evidence>
<name>A0A068UGT3_COFCA</name>
<dbReference type="PhylomeDB" id="A0A068UGT3"/>
<keyword evidence="2" id="KW-1133">Transmembrane helix</keyword>
<dbReference type="PANTHER" id="PTHR33640">
    <property type="entry name" value="TRANSMEMBRANE PROTEIN"/>
    <property type="match status" value="1"/>
</dbReference>
<evidence type="ECO:0000313" key="3">
    <source>
        <dbReference type="EMBL" id="CDP07487.1"/>
    </source>
</evidence>
<dbReference type="InParanoid" id="A0A068UGT3"/>
<keyword evidence="4" id="KW-1185">Reference proteome</keyword>
<protein>
    <recommendedName>
        <fullName evidence="5">DUF4408 domain-containing protein</fullName>
    </recommendedName>
</protein>
<dbReference type="Proteomes" id="UP000295252">
    <property type="component" value="Chromosome II"/>
</dbReference>
<evidence type="ECO:0000256" key="2">
    <source>
        <dbReference type="SAM" id="Phobius"/>
    </source>
</evidence>
<sequence length="256" mass="28549">MDSQEQVFDNVKFEKAKAMARYNRFRRTMKLFQFLEVLVALLLISWSSTRLPGALKISGRILFEVADYLFNPHVVFLIGNVIIVALFFLCRRTGAGGENSGDDDLYDEYARHSQAHAQQQKVAGSGGVNIPPPEIPATPETRDVIAGAGGGDGGEAEEKQIILWTEEKAEQCDAVTTAIETAAKRIEKFQRMQSEKPKREIAVKPQGELRRSETVQVGRGRTERPKATSFDTVDNLSDEDFKRMIDGIIKQRGFAA</sequence>
<evidence type="ECO:0000256" key="1">
    <source>
        <dbReference type="SAM" id="MobiDB-lite"/>
    </source>
</evidence>
<keyword evidence="2" id="KW-0472">Membrane</keyword>
<dbReference type="PANTHER" id="PTHR33640:SF30">
    <property type="entry name" value="DUF4408 DOMAIN-CONTAINING PROTEIN"/>
    <property type="match status" value="1"/>
</dbReference>
<dbReference type="AlphaFoldDB" id="A0A068UGT3"/>
<feature type="transmembrane region" description="Helical" evidence="2">
    <location>
        <begin position="68"/>
        <end position="90"/>
    </location>
</feature>
<organism evidence="3 4">
    <name type="scientific">Coffea canephora</name>
    <name type="common">Robusta coffee</name>
    <dbReference type="NCBI Taxonomy" id="49390"/>
    <lineage>
        <taxon>Eukaryota</taxon>
        <taxon>Viridiplantae</taxon>
        <taxon>Streptophyta</taxon>
        <taxon>Embryophyta</taxon>
        <taxon>Tracheophyta</taxon>
        <taxon>Spermatophyta</taxon>
        <taxon>Magnoliopsida</taxon>
        <taxon>eudicotyledons</taxon>
        <taxon>Gunneridae</taxon>
        <taxon>Pentapetalae</taxon>
        <taxon>asterids</taxon>
        <taxon>lamiids</taxon>
        <taxon>Gentianales</taxon>
        <taxon>Rubiaceae</taxon>
        <taxon>Ixoroideae</taxon>
        <taxon>Gardenieae complex</taxon>
        <taxon>Bertiereae - Coffeeae clade</taxon>
        <taxon>Coffeeae</taxon>
        <taxon>Coffea</taxon>
    </lineage>
</organism>
<dbReference type="Gramene" id="CDP07487">
    <property type="protein sequence ID" value="CDP07487"/>
    <property type="gene ID" value="GSCOC_T00024761001"/>
</dbReference>
<evidence type="ECO:0000313" key="4">
    <source>
        <dbReference type="Proteomes" id="UP000295252"/>
    </source>
</evidence>
<reference evidence="4" key="1">
    <citation type="journal article" date="2014" name="Science">
        <title>The coffee genome provides insight into the convergent evolution of caffeine biosynthesis.</title>
        <authorList>
            <person name="Denoeud F."/>
            <person name="Carretero-Paulet L."/>
            <person name="Dereeper A."/>
            <person name="Droc G."/>
            <person name="Guyot R."/>
            <person name="Pietrella M."/>
            <person name="Zheng C."/>
            <person name="Alberti A."/>
            <person name="Anthony F."/>
            <person name="Aprea G."/>
            <person name="Aury J.M."/>
            <person name="Bento P."/>
            <person name="Bernard M."/>
            <person name="Bocs S."/>
            <person name="Campa C."/>
            <person name="Cenci A."/>
            <person name="Combes M.C."/>
            <person name="Crouzillat D."/>
            <person name="Da Silva C."/>
            <person name="Daddiego L."/>
            <person name="De Bellis F."/>
            <person name="Dussert S."/>
            <person name="Garsmeur O."/>
            <person name="Gayraud T."/>
            <person name="Guignon V."/>
            <person name="Jahn K."/>
            <person name="Jamilloux V."/>
            <person name="Joet T."/>
            <person name="Labadie K."/>
            <person name="Lan T."/>
            <person name="Leclercq J."/>
            <person name="Lepelley M."/>
            <person name="Leroy T."/>
            <person name="Li L.T."/>
            <person name="Librado P."/>
            <person name="Lopez L."/>
            <person name="Munoz A."/>
            <person name="Noel B."/>
            <person name="Pallavicini A."/>
            <person name="Perrotta G."/>
            <person name="Poncet V."/>
            <person name="Pot D."/>
            <person name="Priyono X."/>
            <person name="Rigoreau M."/>
            <person name="Rouard M."/>
            <person name="Rozas J."/>
            <person name="Tranchant-Dubreuil C."/>
            <person name="VanBuren R."/>
            <person name="Zhang Q."/>
            <person name="Andrade A.C."/>
            <person name="Argout X."/>
            <person name="Bertrand B."/>
            <person name="de Kochko A."/>
            <person name="Graziosi G."/>
            <person name="Henry R.J."/>
            <person name="Jayarama X."/>
            <person name="Ming R."/>
            <person name="Nagai C."/>
            <person name="Rounsley S."/>
            <person name="Sankoff D."/>
            <person name="Giuliano G."/>
            <person name="Albert V.A."/>
            <person name="Wincker P."/>
            <person name="Lashermes P."/>
        </authorList>
    </citation>
    <scope>NUCLEOTIDE SEQUENCE [LARGE SCALE GENOMIC DNA]</scope>
    <source>
        <strain evidence="4">cv. DH200-94</strain>
    </source>
</reference>
<gene>
    <name evidence="3" type="ORF">GSCOC_T00024761001</name>
</gene>
<proteinExistence type="predicted"/>
<dbReference type="OMA" id="RFQNMMK"/>
<feature type="transmembrane region" description="Helical" evidence="2">
    <location>
        <begin position="31"/>
        <end position="48"/>
    </location>
</feature>
<feature type="region of interest" description="Disordered" evidence="1">
    <location>
        <begin position="196"/>
        <end position="231"/>
    </location>
</feature>
<dbReference type="OrthoDB" id="1082160at2759"/>
<feature type="compositionally biased region" description="Basic and acidic residues" evidence="1">
    <location>
        <begin position="196"/>
        <end position="213"/>
    </location>
</feature>
<dbReference type="EMBL" id="HG739110">
    <property type="protein sequence ID" value="CDP07487.1"/>
    <property type="molecule type" value="Genomic_DNA"/>
</dbReference>
<keyword evidence="2" id="KW-0812">Transmembrane</keyword>